<keyword evidence="8" id="KW-0969">Cilium</keyword>
<dbReference type="Proteomes" id="UP001200247">
    <property type="component" value="Unassembled WGS sequence"/>
</dbReference>
<comment type="caution">
    <text evidence="8">The sequence shown here is derived from an EMBL/GenBank/DDBJ whole genome shotgun (WGS) entry which is preliminary data.</text>
</comment>
<protein>
    <recommendedName>
        <fullName evidence="5">Flagellar hook-associated protein 2</fullName>
        <shortName evidence="5">HAP2</shortName>
    </recommendedName>
    <alternativeName>
        <fullName evidence="5">Flagellar cap protein</fullName>
    </alternativeName>
</protein>
<evidence type="ECO:0000256" key="2">
    <source>
        <dbReference type="ARBA" id="ARBA00011255"/>
    </source>
</evidence>
<feature type="domain" description="Flagellar hook-associated protein 2 C-terminal" evidence="7">
    <location>
        <begin position="207"/>
        <end position="413"/>
    </location>
</feature>
<name>A0ABD4SQW6_9NEIS</name>
<keyword evidence="8" id="KW-0966">Cell projection</keyword>
<dbReference type="InterPro" id="IPR010809">
    <property type="entry name" value="FliD_C"/>
</dbReference>
<evidence type="ECO:0000313" key="8">
    <source>
        <dbReference type="EMBL" id="MCG9026151.1"/>
    </source>
</evidence>
<comment type="subcellular location">
    <subcellularLocation>
        <location evidence="5">Secreted</location>
    </subcellularLocation>
    <subcellularLocation>
        <location evidence="5">Bacterial flagellum</location>
    </subcellularLocation>
</comment>
<sequence>MGISSAGVGSGLDLESIINSLMAIEKRPLQKLEQQKKNLDTQVSDLGKIKNALSNLKEKSDAITKPEFFNTIKATGSDDTVGRVIVNGSAVAGTYNVSVSNIAQSRVDSLDVSMFSQDPDGNLLLPEEITVAGTRITLGAAPVAMSVEDLVGKINAETGSKLSASLVKSSGGDKIVFTAKQSGATPGYSDSDFNFGSGITVQNSQAGQDAVVKINGVEIRSATNKIEDAIPGVSLSISKPGILSVNVEQDNDAISKGVEDYVNAYNEVVGLTAQMSTGSFKGDGLMRSIKNDLYSTIYQPAGATGLAPLASLGVEIGIDGKLKFTKSKFEKAFKDDPDAVKQNLVAVSKGMKSTVDSMLSGDGLVSGRQEVLDGRIRNNQQQQDSMNTRLEKTEAALRKQYTALDVALAKMQQSLSRMQSMLR</sequence>
<dbReference type="Pfam" id="PF07195">
    <property type="entry name" value="FliD_C"/>
    <property type="match status" value="1"/>
</dbReference>
<keyword evidence="3" id="KW-0175">Coiled coil</keyword>
<evidence type="ECO:0000256" key="5">
    <source>
        <dbReference type="RuleBase" id="RU362066"/>
    </source>
</evidence>
<dbReference type="InterPro" id="IPR003481">
    <property type="entry name" value="FliD_N"/>
</dbReference>
<evidence type="ECO:0000256" key="1">
    <source>
        <dbReference type="ARBA" id="ARBA00009764"/>
    </source>
</evidence>
<feature type="domain" description="Flagellar hook-associated protein 2 N-terminal" evidence="6">
    <location>
        <begin position="10"/>
        <end position="105"/>
    </location>
</feature>
<dbReference type="GO" id="GO:0009424">
    <property type="term" value="C:bacterial-type flagellum hook"/>
    <property type="evidence" value="ECO:0007669"/>
    <property type="project" value="UniProtKB-UniRule"/>
</dbReference>
<evidence type="ECO:0000256" key="4">
    <source>
        <dbReference type="ARBA" id="ARBA00023143"/>
    </source>
</evidence>
<organism evidence="8 9">
    <name type="scientific">Laribacter hongkongensis</name>
    <dbReference type="NCBI Taxonomy" id="168471"/>
    <lineage>
        <taxon>Bacteria</taxon>
        <taxon>Pseudomonadati</taxon>
        <taxon>Pseudomonadota</taxon>
        <taxon>Betaproteobacteria</taxon>
        <taxon>Neisseriales</taxon>
        <taxon>Aquaspirillaceae</taxon>
        <taxon>Laribacter</taxon>
    </lineage>
</organism>
<dbReference type="GO" id="GO:0005576">
    <property type="term" value="C:extracellular region"/>
    <property type="evidence" value="ECO:0007669"/>
    <property type="project" value="UniProtKB-SubCell"/>
</dbReference>
<dbReference type="PANTHER" id="PTHR30288">
    <property type="entry name" value="FLAGELLAR CAP/ASSEMBLY PROTEIN FLID"/>
    <property type="match status" value="1"/>
</dbReference>
<evidence type="ECO:0000259" key="6">
    <source>
        <dbReference type="Pfam" id="PF02465"/>
    </source>
</evidence>
<comment type="subunit">
    <text evidence="2 5">Homopentamer.</text>
</comment>
<comment type="function">
    <text evidence="5">Required for morphogenesis and for the elongation of the flagellar filament by facilitating polymerization of the flagellin monomers at the tip of growing filament. Forms a capping structure, which prevents flagellin subunits (transported through the central channel of the flagellum) from leaking out without polymerization at the distal end.</text>
</comment>
<keyword evidence="4 5" id="KW-0975">Bacterial flagellum</keyword>
<dbReference type="RefSeq" id="WP_239894052.1">
    <property type="nucleotide sequence ID" value="NZ_JAJAXM010000016.1"/>
</dbReference>
<evidence type="ECO:0000313" key="9">
    <source>
        <dbReference type="Proteomes" id="UP001200247"/>
    </source>
</evidence>
<evidence type="ECO:0000256" key="3">
    <source>
        <dbReference type="ARBA" id="ARBA00023054"/>
    </source>
</evidence>
<proteinExistence type="inferred from homology"/>
<accession>A0ABD4SQW6</accession>
<comment type="similarity">
    <text evidence="1 5">Belongs to the FliD family.</text>
</comment>
<dbReference type="InterPro" id="IPR040026">
    <property type="entry name" value="FliD"/>
</dbReference>
<keyword evidence="5" id="KW-0964">Secreted</keyword>
<dbReference type="AlphaFoldDB" id="A0ABD4SQW6"/>
<reference evidence="8 9" key="1">
    <citation type="submission" date="2021-10" db="EMBL/GenBank/DDBJ databases">
        <title>Whole-genome sequencing analysis of Laribacter hongkongensis: virulence gene profiles, carbohydrate-active enzyme prediction, and antimicrobial resistance characterization.</title>
        <authorList>
            <person name="Yuan P."/>
            <person name="Zhan Y."/>
            <person name="Chen D."/>
        </authorList>
    </citation>
    <scope>NUCLEOTIDE SEQUENCE [LARGE SCALE GENOMIC DNA]</scope>
    <source>
        <strain evidence="8 9">W67</strain>
    </source>
</reference>
<keyword evidence="8" id="KW-0282">Flagellum</keyword>
<dbReference type="EMBL" id="JAJAXM010000016">
    <property type="protein sequence ID" value="MCG9026151.1"/>
    <property type="molecule type" value="Genomic_DNA"/>
</dbReference>
<dbReference type="PANTHER" id="PTHR30288:SF0">
    <property type="entry name" value="FLAGELLAR HOOK-ASSOCIATED PROTEIN 2"/>
    <property type="match status" value="1"/>
</dbReference>
<dbReference type="Pfam" id="PF02465">
    <property type="entry name" value="FliD_N"/>
    <property type="match status" value="1"/>
</dbReference>
<evidence type="ECO:0000259" key="7">
    <source>
        <dbReference type="Pfam" id="PF07195"/>
    </source>
</evidence>
<gene>
    <name evidence="8" type="primary">fliD</name>
    <name evidence="8" type="ORF">LH440_09605</name>
</gene>